<sequence>MALFTLISGYILCPRLIFNFISFFILILLSFIRLILLFLMIIWTHYKQSYTNPMCGLEWSVEGLGFNSKPPALNSDANPDDCIQ</sequence>
<reference evidence="2" key="1">
    <citation type="submission" date="2020-06" db="EMBL/GenBank/DDBJ databases">
        <title>Draft genome of Bugula neritina, a colonial animal packing powerful symbionts and potential medicines.</title>
        <authorList>
            <person name="Rayko M."/>
        </authorList>
    </citation>
    <scope>NUCLEOTIDE SEQUENCE [LARGE SCALE GENOMIC DNA]</scope>
    <source>
        <strain evidence="2">Kwan_BN1</strain>
    </source>
</reference>
<evidence type="ECO:0000313" key="3">
    <source>
        <dbReference type="Proteomes" id="UP000593567"/>
    </source>
</evidence>
<feature type="transmembrane region" description="Helical" evidence="1">
    <location>
        <begin position="20"/>
        <end position="44"/>
    </location>
</feature>
<gene>
    <name evidence="2" type="ORF">EB796_019048</name>
</gene>
<organism evidence="2 3">
    <name type="scientific">Bugula neritina</name>
    <name type="common">Brown bryozoan</name>
    <name type="synonym">Sertularia neritina</name>
    <dbReference type="NCBI Taxonomy" id="10212"/>
    <lineage>
        <taxon>Eukaryota</taxon>
        <taxon>Metazoa</taxon>
        <taxon>Spiralia</taxon>
        <taxon>Lophotrochozoa</taxon>
        <taxon>Bryozoa</taxon>
        <taxon>Gymnolaemata</taxon>
        <taxon>Cheilostomatida</taxon>
        <taxon>Flustrina</taxon>
        <taxon>Buguloidea</taxon>
        <taxon>Bugulidae</taxon>
        <taxon>Bugula</taxon>
    </lineage>
</organism>
<keyword evidence="3" id="KW-1185">Reference proteome</keyword>
<comment type="caution">
    <text evidence="2">The sequence shown here is derived from an EMBL/GenBank/DDBJ whole genome shotgun (WGS) entry which is preliminary data.</text>
</comment>
<evidence type="ECO:0000256" key="1">
    <source>
        <dbReference type="SAM" id="Phobius"/>
    </source>
</evidence>
<proteinExistence type="predicted"/>
<keyword evidence="1" id="KW-0472">Membrane</keyword>
<dbReference type="AlphaFoldDB" id="A0A7J7J9C7"/>
<keyword evidence="1" id="KW-0812">Transmembrane</keyword>
<keyword evidence="1" id="KW-1133">Transmembrane helix</keyword>
<accession>A0A7J7J9C7</accession>
<evidence type="ECO:0000313" key="2">
    <source>
        <dbReference type="EMBL" id="KAF6022635.1"/>
    </source>
</evidence>
<dbReference type="EMBL" id="VXIV02002823">
    <property type="protein sequence ID" value="KAF6022635.1"/>
    <property type="molecule type" value="Genomic_DNA"/>
</dbReference>
<name>A0A7J7J9C7_BUGNE</name>
<dbReference type="Proteomes" id="UP000593567">
    <property type="component" value="Unassembled WGS sequence"/>
</dbReference>
<protein>
    <submittedName>
        <fullName evidence="2">Uncharacterized protein</fullName>
    </submittedName>
</protein>